<gene>
    <name evidence="2" type="ORF">SAMN05444141_105351</name>
</gene>
<dbReference type="Pfam" id="PF13472">
    <property type="entry name" value="Lipase_GDSL_2"/>
    <property type="match status" value="1"/>
</dbReference>
<name>A0A1I7C9M4_9HYPH</name>
<dbReference type="EMBL" id="FPBD01000005">
    <property type="protein sequence ID" value="SFT96130.1"/>
    <property type="molecule type" value="Genomic_DNA"/>
</dbReference>
<proteinExistence type="predicted"/>
<keyword evidence="3" id="KW-1185">Reference proteome</keyword>
<evidence type="ECO:0000259" key="1">
    <source>
        <dbReference type="Pfam" id="PF13472"/>
    </source>
</evidence>
<accession>A0A1I7C9M4</accession>
<protein>
    <submittedName>
        <fullName evidence="2">Lysophospholipase L1</fullName>
    </submittedName>
</protein>
<evidence type="ECO:0000313" key="2">
    <source>
        <dbReference type="EMBL" id="SFT96130.1"/>
    </source>
</evidence>
<dbReference type="Proteomes" id="UP000183371">
    <property type="component" value="Unassembled WGS sequence"/>
</dbReference>
<dbReference type="CDD" id="cd01836">
    <property type="entry name" value="FeeA_FeeB_like"/>
    <property type="match status" value="1"/>
</dbReference>
<feature type="domain" description="SGNH hydrolase-type esterase" evidence="1">
    <location>
        <begin position="51"/>
        <end position="224"/>
    </location>
</feature>
<dbReference type="SUPFAM" id="SSF52266">
    <property type="entry name" value="SGNH hydrolase"/>
    <property type="match status" value="1"/>
</dbReference>
<dbReference type="Gene3D" id="3.40.50.1110">
    <property type="entry name" value="SGNH hydrolase"/>
    <property type="match status" value="1"/>
</dbReference>
<evidence type="ECO:0000313" key="3">
    <source>
        <dbReference type="Proteomes" id="UP000183371"/>
    </source>
</evidence>
<reference evidence="3" key="1">
    <citation type="submission" date="2016-10" db="EMBL/GenBank/DDBJ databases">
        <authorList>
            <person name="Varghese N."/>
            <person name="Submissions S."/>
        </authorList>
    </citation>
    <scope>NUCLEOTIDE SEQUENCE [LARGE SCALE GENOMIC DNA]</scope>
    <source>
        <strain evidence="3">DSM 17465</strain>
    </source>
</reference>
<dbReference type="GO" id="GO:0016788">
    <property type="term" value="F:hydrolase activity, acting on ester bonds"/>
    <property type="evidence" value="ECO:0007669"/>
    <property type="project" value="UniProtKB-ARBA"/>
</dbReference>
<dbReference type="AlphaFoldDB" id="A0A1I7C9M4"/>
<dbReference type="RefSeq" id="WP_054783117.1">
    <property type="nucleotide sequence ID" value="NZ_FPBD01000005.1"/>
</dbReference>
<sequence length="258" mass="28053">MSFPSWLTWALLPVYIVEGLRARANSVRFAPAPGPQSGEIAGQGKQINLLVVGDSSVAGVGLDHTTNGLTYKLATKLSEISGQPIKWRAAGNNSATSAQLRDVVVPNLPDADYTHVCISIGFNDLKNFKSGRAWKKGFGELIYALRTKYPNARLFWPNLMSPTYVPALSKALAGVLEPRRQMINRVGTQLCFERGAISMAAIPEITSAAFCEDGVHATSLGNQIWVDHMVADLLERGLLGLENKDEVEDKQNQMDSAL</sequence>
<dbReference type="InterPro" id="IPR013830">
    <property type="entry name" value="SGNH_hydro"/>
</dbReference>
<organism evidence="2 3">
    <name type="scientific">Pseudovibrio denitrificans</name>
    <dbReference type="NCBI Taxonomy" id="258256"/>
    <lineage>
        <taxon>Bacteria</taxon>
        <taxon>Pseudomonadati</taxon>
        <taxon>Pseudomonadota</taxon>
        <taxon>Alphaproteobacteria</taxon>
        <taxon>Hyphomicrobiales</taxon>
        <taxon>Stappiaceae</taxon>
        <taxon>Pseudovibrio</taxon>
    </lineage>
</organism>
<dbReference type="InterPro" id="IPR036514">
    <property type="entry name" value="SGNH_hydro_sf"/>
</dbReference>